<sequence>MDLAGELSVAAYLREAFGWDADVVVSAGPRGALGQIWRLEVGPARYALKEIFGEPPSEALLEAELAFARRAAEAGVRLPAGHPDRAGRHLLRAPGGGTWLRLYDWVDLRPVDLAAPGTPRELGTLLARLHRCAPAAAAEADGGPPAAWYHQVPAEHEWPQVERHQDPAGQEWPRAGAAWGGRLAERLATLPELCAAVAPADPADLIVCHRDLHPENVLADPAGALVIVDWDNLGPAAPGRELARALFDWFCDGPDADLDAMRAMYEAYVRAGGPGRITEPADFSMLLAGRLNFLLRQTRVVLDPGAERRHRDWAEREIDEALRILPTPRQLADVLALTAAR</sequence>
<reference evidence="2 3" key="1">
    <citation type="submission" date="2020-08" db="EMBL/GenBank/DDBJ databases">
        <title>Sequencing the genomes of 1000 actinobacteria strains.</title>
        <authorList>
            <person name="Klenk H.-P."/>
        </authorList>
    </citation>
    <scope>NUCLEOTIDE SEQUENCE [LARGE SCALE GENOMIC DNA]</scope>
    <source>
        <strain evidence="2 3">DSM 45507</strain>
    </source>
</reference>
<feature type="domain" description="Aminoglycoside phosphotransferase" evidence="1">
    <location>
        <begin position="31"/>
        <end position="266"/>
    </location>
</feature>
<name>A0A7W9GGR4_9ACTN</name>
<dbReference type="Pfam" id="PF01636">
    <property type="entry name" value="APH"/>
    <property type="match status" value="1"/>
</dbReference>
<dbReference type="Proteomes" id="UP000579153">
    <property type="component" value="Unassembled WGS sequence"/>
</dbReference>
<dbReference type="InterPro" id="IPR011009">
    <property type="entry name" value="Kinase-like_dom_sf"/>
</dbReference>
<dbReference type="SUPFAM" id="SSF56112">
    <property type="entry name" value="Protein kinase-like (PK-like)"/>
    <property type="match status" value="1"/>
</dbReference>
<protein>
    <submittedName>
        <fullName evidence="2">Ser/Thr protein kinase RdoA (MazF antagonist)</fullName>
    </submittedName>
</protein>
<accession>A0A7W9GGR4</accession>
<dbReference type="GO" id="GO:0016301">
    <property type="term" value="F:kinase activity"/>
    <property type="evidence" value="ECO:0007669"/>
    <property type="project" value="UniProtKB-KW"/>
</dbReference>
<keyword evidence="3" id="KW-1185">Reference proteome</keyword>
<gene>
    <name evidence="2" type="ORF">HD596_010239</name>
</gene>
<evidence type="ECO:0000259" key="1">
    <source>
        <dbReference type="Pfam" id="PF01636"/>
    </source>
</evidence>
<organism evidence="2 3">
    <name type="scientific">Nonomuraea jabiensis</name>
    <dbReference type="NCBI Taxonomy" id="882448"/>
    <lineage>
        <taxon>Bacteria</taxon>
        <taxon>Bacillati</taxon>
        <taxon>Actinomycetota</taxon>
        <taxon>Actinomycetes</taxon>
        <taxon>Streptosporangiales</taxon>
        <taxon>Streptosporangiaceae</taxon>
        <taxon>Nonomuraea</taxon>
    </lineage>
</organism>
<dbReference type="RefSeq" id="WP_185076400.1">
    <property type="nucleotide sequence ID" value="NZ_JACHMB010000001.1"/>
</dbReference>
<dbReference type="InterPro" id="IPR002575">
    <property type="entry name" value="Aminoglycoside_PTrfase"/>
</dbReference>
<comment type="caution">
    <text evidence="2">The sequence shown here is derived from an EMBL/GenBank/DDBJ whole genome shotgun (WGS) entry which is preliminary data.</text>
</comment>
<keyword evidence="2" id="KW-0808">Transferase</keyword>
<dbReference type="Gene3D" id="3.90.1200.10">
    <property type="match status" value="1"/>
</dbReference>
<proteinExistence type="predicted"/>
<evidence type="ECO:0000313" key="2">
    <source>
        <dbReference type="EMBL" id="MBB5783483.1"/>
    </source>
</evidence>
<dbReference type="AlphaFoldDB" id="A0A7W9GGR4"/>
<keyword evidence="2" id="KW-0418">Kinase</keyword>
<dbReference type="EMBL" id="JACHMB010000001">
    <property type="protein sequence ID" value="MBB5783483.1"/>
    <property type="molecule type" value="Genomic_DNA"/>
</dbReference>
<evidence type="ECO:0000313" key="3">
    <source>
        <dbReference type="Proteomes" id="UP000579153"/>
    </source>
</evidence>